<gene>
    <name evidence="1" type="ORF">Amon02_000340100</name>
</gene>
<keyword evidence="2" id="KW-1185">Reference proteome</keyword>
<comment type="caution">
    <text evidence="1">The sequence shown here is derived from an EMBL/GenBank/DDBJ whole genome shotgun (WGS) entry which is preliminary data.</text>
</comment>
<dbReference type="EMBL" id="BSXS01002157">
    <property type="protein sequence ID" value="GME78342.1"/>
    <property type="molecule type" value="Genomic_DNA"/>
</dbReference>
<proteinExistence type="predicted"/>
<accession>A0ACB5T0Y8</accession>
<sequence>MFKCIPRYARFTKPLGQIHLFRRHYAKEVDLSLPEGFEDISRRKQSELIKTLKRLNEQHEPTSDNCWLDVFYRDNSADQTKRVNEIKKAFHRYSQDLYLKLDNNPAITIFKELDKLEDYYYERILDTKDEELISAVTDRYKENLKQLNIYGYVEFNEIVDSSQFSLFNARFIAILNSIQLDKNGEVISQASKISELVNCYMMLPVPRLMILDSDQISKFVGVVTDGFTVPVCFQASGAILKDIQESKLCRFA</sequence>
<evidence type="ECO:0000313" key="2">
    <source>
        <dbReference type="Proteomes" id="UP001165064"/>
    </source>
</evidence>
<dbReference type="Proteomes" id="UP001165064">
    <property type="component" value="Unassembled WGS sequence"/>
</dbReference>
<evidence type="ECO:0000313" key="1">
    <source>
        <dbReference type="EMBL" id="GME78342.1"/>
    </source>
</evidence>
<organism evidence="1 2">
    <name type="scientific">Ambrosiozyma monospora</name>
    <name type="common">Yeast</name>
    <name type="synonym">Endomycopsis monosporus</name>
    <dbReference type="NCBI Taxonomy" id="43982"/>
    <lineage>
        <taxon>Eukaryota</taxon>
        <taxon>Fungi</taxon>
        <taxon>Dikarya</taxon>
        <taxon>Ascomycota</taxon>
        <taxon>Saccharomycotina</taxon>
        <taxon>Pichiomycetes</taxon>
        <taxon>Pichiales</taxon>
        <taxon>Pichiaceae</taxon>
        <taxon>Ambrosiozyma</taxon>
    </lineage>
</organism>
<reference evidence="1" key="1">
    <citation type="submission" date="2023-04" db="EMBL/GenBank/DDBJ databases">
        <title>Ambrosiozyma monospora NBRC 10751.</title>
        <authorList>
            <person name="Ichikawa N."/>
            <person name="Sato H."/>
            <person name="Tonouchi N."/>
        </authorList>
    </citation>
    <scope>NUCLEOTIDE SEQUENCE</scope>
    <source>
        <strain evidence="1">NBRC 10751</strain>
    </source>
</reference>
<name>A0ACB5T0Y8_AMBMO</name>
<protein>
    <submittedName>
        <fullName evidence="1">Unnamed protein product</fullName>
    </submittedName>
</protein>